<dbReference type="InterPro" id="IPR001849">
    <property type="entry name" value="PH_domain"/>
</dbReference>
<feature type="region of interest" description="Disordered" evidence="1">
    <location>
        <begin position="84"/>
        <end position="107"/>
    </location>
</feature>
<feature type="region of interest" description="Disordered" evidence="1">
    <location>
        <begin position="244"/>
        <end position="264"/>
    </location>
</feature>
<dbReference type="Pfam" id="PF00169">
    <property type="entry name" value="PH"/>
    <property type="match status" value="1"/>
</dbReference>
<feature type="compositionally biased region" description="Basic and acidic residues" evidence="1">
    <location>
        <begin position="244"/>
        <end position="256"/>
    </location>
</feature>
<dbReference type="PANTHER" id="PTHR47014:SF1">
    <property type="entry name" value="PLECKSTRIN HOMOLOGY DOMAIN-CONTAINING FAMILY S MEMBER 1"/>
    <property type="match status" value="1"/>
</dbReference>
<proteinExistence type="predicted"/>
<dbReference type="EMBL" id="VBQZ03000070">
    <property type="protein sequence ID" value="MXQ91339.1"/>
    <property type="molecule type" value="Genomic_DNA"/>
</dbReference>
<name>A0A6B0RMD6_9CETA</name>
<dbReference type="InterPro" id="IPR042986">
    <property type="entry name" value="PLEKHS1"/>
</dbReference>
<dbReference type="PROSITE" id="PS50003">
    <property type="entry name" value="PH_DOMAIN"/>
    <property type="match status" value="1"/>
</dbReference>
<comment type="caution">
    <text evidence="3">The sequence shown here is derived from an EMBL/GenBank/DDBJ whole genome shotgun (WGS) entry which is preliminary data.</text>
</comment>
<dbReference type="PANTHER" id="PTHR47014">
    <property type="entry name" value="PLECKSTRIN HOMOLOGY DOMAIN-CONTAINING FAMILY S MEMBER 1"/>
    <property type="match status" value="1"/>
</dbReference>
<dbReference type="SUPFAM" id="SSF50729">
    <property type="entry name" value="PH domain-like"/>
    <property type="match status" value="1"/>
</dbReference>
<dbReference type="SMART" id="SM00233">
    <property type="entry name" value="PH"/>
    <property type="match status" value="1"/>
</dbReference>
<gene>
    <name evidence="3" type="ORF">E5288_WYG015539</name>
</gene>
<evidence type="ECO:0000313" key="4">
    <source>
        <dbReference type="Proteomes" id="UP000322234"/>
    </source>
</evidence>
<reference evidence="3" key="1">
    <citation type="submission" date="2019-10" db="EMBL/GenBank/DDBJ databases">
        <title>The sequence and de novo assembly of the wild yak genome.</title>
        <authorList>
            <person name="Liu Y."/>
        </authorList>
    </citation>
    <scope>NUCLEOTIDE SEQUENCE [LARGE SCALE GENOMIC DNA]</scope>
    <source>
        <strain evidence="3">WY2019</strain>
    </source>
</reference>
<protein>
    <recommendedName>
        <fullName evidence="2">PH domain-containing protein</fullName>
    </recommendedName>
</protein>
<evidence type="ECO:0000256" key="1">
    <source>
        <dbReference type="SAM" id="MobiDB-lite"/>
    </source>
</evidence>
<evidence type="ECO:0000313" key="3">
    <source>
        <dbReference type="EMBL" id="MXQ91339.1"/>
    </source>
</evidence>
<dbReference type="Proteomes" id="UP000322234">
    <property type="component" value="Unassembled WGS sequence"/>
</dbReference>
<accession>A0A6B0RMD6</accession>
<organism evidence="3 4">
    <name type="scientific">Bos mutus</name>
    <name type="common">wild yak</name>
    <dbReference type="NCBI Taxonomy" id="72004"/>
    <lineage>
        <taxon>Eukaryota</taxon>
        <taxon>Metazoa</taxon>
        <taxon>Chordata</taxon>
        <taxon>Craniata</taxon>
        <taxon>Vertebrata</taxon>
        <taxon>Euteleostomi</taxon>
        <taxon>Mammalia</taxon>
        <taxon>Eutheria</taxon>
        <taxon>Laurasiatheria</taxon>
        <taxon>Artiodactyla</taxon>
        <taxon>Ruminantia</taxon>
        <taxon>Pecora</taxon>
        <taxon>Bovidae</taxon>
        <taxon>Bovinae</taxon>
        <taxon>Bos</taxon>
    </lineage>
</organism>
<dbReference type="AlphaFoldDB" id="A0A6B0RMD6"/>
<sequence>MGYQNFNVIKGQTGSRANKHLFHDRKAQLEKSENNLPDISNEQIPGMPRAVLCQTTRRMKAQDFPRVTSFLQLGARGLSCQSHLRGRNGESPGKMLLQSSSNTSTELPRGKQFTFYYEKEVCKQDYFIKSPPPQLFFSATSWKKRFFILSKSGEKDFSLSYYKDHHHRGSIEIDRNSSVEVGIRNHEKMQSVQKMFKCHPDEVMSIKTTNREYFLIGSDREKIKDWVSFLSSLCQDIKAAHQNTEEKLSSGDKRPSSDPLLGPFRMPEAVSATIARNSLPDMRLVKEQSPGLREARLSHDFSSEISEDSEEDSHYISPRSILLELGNIAPNDSGELTDPIGPHSPDKVSKTAESHYLSMKSCLLKELSLESVDGKEEFQPLAEIQNGELHQQEQASGTHFYLPPDNSEAQTTNDATQSASLTVVQLSILINNIPDESQVQKLNVFLSLPDIKTYLVLKEAAGRICVAQWDAPPRLGCLFFHGDHLLAVNDLKPQSLEEVSLFLSRSIRREKVKLTIGRIPNSEKFHTIACTCSLQDQGVKPSQLVTSVLESTLKRTRAIKRGQRKRSGE</sequence>
<feature type="compositionally biased region" description="Polar residues" evidence="1">
    <location>
        <begin position="97"/>
        <end position="106"/>
    </location>
</feature>
<feature type="domain" description="PH" evidence="2">
    <location>
        <begin position="120"/>
        <end position="235"/>
    </location>
</feature>
<keyword evidence="4" id="KW-1185">Reference proteome</keyword>
<dbReference type="Gene3D" id="2.30.29.30">
    <property type="entry name" value="Pleckstrin-homology domain (PH domain)/Phosphotyrosine-binding domain (PTB)"/>
    <property type="match status" value="1"/>
</dbReference>
<evidence type="ECO:0000259" key="2">
    <source>
        <dbReference type="PROSITE" id="PS50003"/>
    </source>
</evidence>
<dbReference type="InterPro" id="IPR011993">
    <property type="entry name" value="PH-like_dom_sf"/>
</dbReference>